<protein>
    <recommendedName>
        <fullName evidence="4">POM121-like protein 12</fullName>
    </recommendedName>
</protein>
<comment type="caution">
    <text evidence="2">The sequence shown here is derived from an EMBL/GenBank/DDBJ whole genome shotgun (WGS) entry which is preliminary data.</text>
</comment>
<evidence type="ECO:0000256" key="1">
    <source>
        <dbReference type="SAM" id="MobiDB-lite"/>
    </source>
</evidence>
<evidence type="ECO:0000313" key="2">
    <source>
        <dbReference type="EMBL" id="KAK2112648.1"/>
    </source>
</evidence>
<evidence type="ECO:0000313" key="3">
    <source>
        <dbReference type="Proteomes" id="UP001266305"/>
    </source>
</evidence>
<reference evidence="2 3" key="1">
    <citation type="submission" date="2023-05" db="EMBL/GenBank/DDBJ databases">
        <title>B98-5 Cell Line De Novo Hybrid Assembly: An Optical Mapping Approach.</title>
        <authorList>
            <person name="Kananen K."/>
            <person name="Auerbach J.A."/>
            <person name="Kautto E."/>
            <person name="Blachly J.S."/>
        </authorList>
    </citation>
    <scope>NUCLEOTIDE SEQUENCE [LARGE SCALE GENOMIC DNA]</scope>
    <source>
        <strain evidence="2">B95-8</strain>
        <tissue evidence="2">Cell line</tissue>
    </source>
</reference>
<dbReference type="EMBL" id="JASSZA010000005">
    <property type="protein sequence ID" value="KAK2112648.1"/>
    <property type="molecule type" value="Genomic_DNA"/>
</dbReference>
<feature type="compositionally biased region" description="Polar residues" evidence="1">
    <location>
        <begin position="264"/>
        <end position="289"/>
    </location>
</feature>
<name>A0ABQ9VTC2_SAGOE</name>
<organism evidence="2 3">
    <name type="scientific">Saguinus oedipus</name>
    <name type="common">Cotton-top tamarin</name>
    <name type="synonym">Oedipomidas oedipus</name>
    <dbReference type="NCBI Taxonomy" id="9490"/>
    <lineage>
        <taxon>Eukaryota</taxon>
        <taxon>Metazoa</taxon>
        <taxon>Chordata</taxon>
        <taxon>Craniata</taxon>
        <taxon>Vertebrata</taxon>
        <taxon>Euteleostomi</taxon>
        <taxon>Mammalia</taxon>
        <taxon>Eutheria</taxon>
        <taxon>Euarchontoglires</taxon>
        <taxon>Primates</taxon>
        <taxon>Haplorrhini</taxon>
        <taxon>Platyrrhini</taxon>
        <taxon>Cebidae</taxon>
        <taxon>Callitrichinae</taxon>
        <taxon>Saguinus</taxon>
    </lineage>
</organism>
<proteinExistence type="predicted"/>
<accession>A0ABQ9VTC2</accession>
<feature type="region of interest" description="Disordered" evidence="1">
    <location>
        <begin position="213"/>
        <end position="232"/>
    </location>
</feature>
<keyword evidence="3" id="KW-1185">Reference proteome</keyword>
<gene>
    <name evidence="2" type="ORF">P7K49_012395</name>
</gene>
<feature type="region of interest" description="Disordered" evidence="1">
    <location>
        <begin position="245"/>
        <end position="289"/>
    </location>
</feature>
<dbReference type="Proteomes" id="UP001266305">
    <property type="component" value="Unassembled WGS sequence"/>
</dbReference>
<sequence>MASGCQRAVLCALSGVLRPTVPGTRLYTLSIGHRLGKLLEAEFLRKGPDHCTAVMGSYLSWFLGWPRAQKPQTLSSRPVLRSQVQDPCKVIYVHREHSVRTQPLPTTPPGWDFARIRRCFSNRPPLLSFTGPDSSEAPLAYMKRWLWNARHPQPVRSLVTVKIALPEHREEPRQASPAPERPDPCARETVLKALSQCNKGNRKFTEPLWFETPDVKRRKQSPAPRPSAFKPVRRHGEVRAFVPRPGPLRILRSPTACLRGDSAFPQSTTGPTAESTPSRAQSQLPPREL</sequence>
<evidence type="ECO:0008006" key="4">
    <source>
        <dbReference type="Google" id="ProtNLM"/>
    </source>
</evidence>